<dbReference type="PROSITE" id="PS50894">
    <property type="entry name" value="HPT"/>
    <property type="match status" value="1"/>
</dbReference>
<evidence type="ECO:0000259" key="2">
    <source>
        <dbReference type="PROSITE" id="PS50894"/>
    </source>
</evidence>
<dbReference type="Pfam" id="PF01627">
    <property type="entry name" value="Hpt"/>
    <property type="match status" value="1"/>
</dbReference>
<gene>
    <name evidence="3" type="ORF">DB31_8147</name>
</gene>
<dbReference type="Proteomes" id="UP000028725">
    <property type="component" value="Unassembled WGS sequence"/>
</dbReference>
<feature type="domain" description="HPt" evidence="2">
    <location>
        <begin position="14"/>
        <end position="111"/>
    </location>
</feature>
<dbReference type="SUPFAM" id="SSF47226">
    <property type="entry name" value="Histidine-containing phosphotransfer domain, HPT domain"/>
    <property type="match status" value="1"/>
</dbReference>
<protein>
    <recommendedName>
        <fullName evidence="2">HPt domain-containing protein</fullName>
    </recommendedName>
</protein>
<keyword evidence="1" id="KW-0597">Phosphoprotein</keyword>
<evidence type="ECO:0000256" key="1">
    <source>
        <dbReference type="PROSITE-ProRule" id="PRU00110"/>
    </source>
</evidence>
<feature type="modified residue" description="Phosphohistidine" evidence="1">
    <location>
        <position position="53"/>
    </location>
</feature>
<dbReference type="GO" id="GO:0004672">
    <property type="term" value="F:protein kinase activity"/>
    <property type="evidence" value="ECO:0007669"/>
    <property type="project" value="UniProtKB-ARBA"/>
</dbReference>
<sequence>MTLDQLRALQSSRTPSLVADLVREFFASATARIGRMQAALAAADLKTLEFEAHGLAGSCGVLGVIRMRICCLELEQLASRGAQEQVPAAIDEVILRLEEARPILTEAARRT</sequence>
<reference evidence="3 4" key="1">
    <citation type="submission" date="2014-04" db="EMBL/GenBank/DDBJ databases">
        <title>Genome assembly of Hyalangium minutum DSM 14724.</title>
        <authorList>
            <person name="Sharma G."/>
            <person name="Subramanian S."/>
        </authorList>
    </citation>
    <scope>NUCLEOTIDE SEQUENCE [LARGE SCALE GENOMIC DNA]</scope>
    <source>
        <strain evidence="3 4">DSM 14724</strain>
    </source>
</reference>
<dbReference type="InterPro" id="IPR008207">
    <property type="entry name" value="Sig_transdc_His_kin_Hpt_dom"/>
</dbReference>
<evidence type="ECO:0000313" key="3">
    <source>
        <dbReference type="EMBL" id="KFE67664.1"/>
    </source>
</evidence>
<dbReference type="STRING" id="394096.DB31_8147"/>
<dbReference type="GO" id="GO:0000160">
    <property type="term" value="P:phosphorelay signal transduction system"/>
    <property type="evidence" value="ECO:0007669"/>
    <property type="project" value="InterPro"/>
</dbReference>
<name>A0A085WJ01_9BACT</name>
<comment type="caution">
    <text evidence="3">The sequence shown here is derived from an EMBL/GenBank/DDBJ whole genome shotgun (WGS) entry which is preliminary data.</text>
</comment>
<dbReference type="RefSeq" id="WP_044190474.1">
    <property type="nucleotide sequence ID" value="NZ_JMCB01000007.1"/>
</dbReference>
<proteinExistence type="predicted"/>
<dbReference type="Gene3D" id="1.20.120.160">
    <property type="entry name" value="HPT domain"/>
    <property type="match status" value="1"/>
</dbReference>
<dbReference type="InterPro" id="IPR036641">
    <property type="entry name" value="HPT_dom_sf"/>
</dbReference>
<organism evidence="3 4">
    <name type="scientific">Hyalangium minutum</name>
    <dbReference type="NCBI Taxonomy" id="394096"/>
    <lineage>
        <taxon>Bacteria</taxon>
        <taxon>Pseudomonadati</taxon>
        <taxon>Myxococcota</taxon>
        <taxon>Myxococcia</taxon>
        <taxon>Myxococcales</taxon>
        <taxon>Cystobacterineae</taxon>
        <taxon>Archangiaceae</taxon>
        <taxon>Hyalangium</taxon>
    </lineage>
</organism>
<evidence type="ECO:0000313" key="4">
    <source>
        <dbReference type="Proteomes" id="UP000028725"/>
    </source>
</evidence>
<dbReference type="AlphaFoldDB" id="A0A085WJ01"/>
<accession>A0A085WJ01</accession>
<dbReference type="EMBL" id="JMCB01000007">
    <property type="protein sequence ID" value="KFE67664.1"/>
    <property type="molecule type" value="Genomic_DNA"/>
</dbReference>
<keyword evidence="4" id="KW-1185">Reference proteome</keyword>